<dbReference type="RefSeq" id="WP_106455216.1">
    <property type="nucleotide sequence ID" value="NZ_PXOH01000002.1"/>
</dbReference>
<gene>
    <name evidence="3" type="ORF">C7H19_01990</name>
</gene>
<feature type="chain" id="PRO_5015756209" evidence="1">
    <location>
        <begin position="30"/>
        <end position="344"/>
    </location>
</feature>
<organism evidence="3 4">
    <name type="scientific">Aphanothece hegewaldii CCALA 016</name>
    <dbReference type="NCBI Taxonomy" id="2107694"/>
    <lineage>
        <taxon>Bacteria</taxon>
        <taxon>Bacillati</taxon>
        <taxon>Cyanobacteriota</taxon>
        <taxon>Cyanophyceae</taxon>
        <taxon>Oscillatoriophycideae</taxon>
        <taxon>Chroococcales</taxon>
        <taxon>Aphanothecaceae</taxon>
        <taxon>Aphanothece</taxon>
    </lineage>
</organism>
<dbReference type="InterPro" id="IPR029052">
    <property type="entry name" value="Metallo-depent_PP-like"/>
</dbReference>
<dbReference type="Pfam" id="PF00149">
    <property type="entry name" value="Metallophos"/>
    <property type="match status" value="1"/>
</dbReference>
<dbReference type="PANTHER" id="PTHR43143">
    <property type="entry name" value="METALLOPHOSPHOESTERASE, CALCINEURIN SUPERFAMILY"/>
    <property type="match status" value="1"/>
</dbReference>
<dbReference type="Proteomes" id="UP000239001">
    <property type="component" value="Unassembled WGS sequence"/>
</dbReference>
<reference evidence="3 4" key="2">
    <citation type="submission" date="2018-03" db="EMBL/GenBank/DDBJ databases">
        <authorList>
            <person name="Keele B.F."/>
        </authorList>
    </citation>
    <scope>NUCLEOTIDE SEQUENCE [LARGE SCALE GENOMIC DNA]</scope>
    <source>
        <strain evidence="3 4">CCALA 016</strain>
    </source>
</reference>
<dbReference type="SUPFAM" id="SSF56300">
    <property type="entry name" value="Metallo-dependent phosphatases"/>
    <property type="match status" value="1"/>
</dbReference>
<keyword evidence="4" id="KW-1185">Reference proteome</keyword>
<dbReference type="OrthoDB" id="651281at2"/>
<dbReference type="InterPro" id="IPR051918">
    <property type="entry name" value="STPP_CPPED1"/>
</dbReference>
<comment type="caution">
    <text evidence="3">The sequence shown here is derived from an EMBL/GenBank/DDBJ whole genome shotgun (WGS) entry which is preliminary data.</text>
</comment>
<dbReference type="InterPro" id="IPR004843">
    <property type="entry name" value="Calcineurin-like_PHP"/>
</dbReference>
<accession>A0A2T1M267</accession>
<dbReference type="PANTHER" id="PTHR43143:SF1">
    <property type="entry name" value="SERINE_THREONINE-PROTEIN PHOSPHATASE CPPED1"/>
    <property type="match status" value="1"/>
</dbReference>
<evidence type="ECO:0000313" key="3">
    <source>
        <dbReference type="EMBL" id="PSF38851.1"/>
    </source>
</evidence>
<keyword evidence="1" id="KW-0732">Signal</keyword>
<evidence type="ECO:0000256" key="1">
    <source>
        <dbReference type="SAM" id="SignalP"/>
    </source>
</evidence>
<name>A0A2T1M267_9CHRO</name>
<dbReference type="Gene3D" id="3.60.21.10">
    <property type="match status" value="1"/>
</dbReference>
<dbReference type="GO" id="GO:0016787">
    <property type="term" value="F:hydrolase activity"/>
    <property type="evidence" value="ECO:0007669"/>
    <property type="project" value="InterPro"/>
</dbReference>
<sequence>MIYSRRNLLILTGSLCGLGLAIASRQTQASLGLKAPPRGDVRIVVISDLNSQYGSTTYESEVTQAIALIPNLKPDLVLCGGDMIAGQKKSLTKKQINDMWKAFDHHIAAPLRKAKIPFGFTIGNHDGSGSLSQGKYIFQAERDLAAIYWKNPTHDPKLNFIDRSGFPFYYTFTQNKIFYLVWDASSHIISENQIAWVKKSLGSRDAQRAKMRIAIGHLPLYGISIGRDKVGEFLDNAEQLRSLLEKYKVHTYISGHDHAYYPGKRGQLELLHAGALGSGPRQLLNSNLPPTKTLTVVDIHLGKQETIYTTYDLKTLSVINIQSLPRFIMAPNGKIFRRDLQAES</sequence>
<proteinExistence type="predicted"/>
<dbReference type="AlphaFoldDB" id="A0A2T1M267"/>
<feature type="signal peptide" evidence="1">
    <location>
        <begin position="1"/>
        <end position="29"/>
    </location>
</feature>
<evidence type="ECO:0000313" key="4">
    <source>
        <dbReference type="Proteomes" id="UP000239001"/>
    </source>
</evidence>
<dbReference type="EMBL" id="PXOH01000002">
    <property type="protein sequence ID" value="PSF38851.1"/>
    <property type="molecule type" value="Genomic_DNA"/>
</dbReference>
<protein>
    <submittedName>
        <fullName evidence="3">Metallophosphoesterase</fullName>
    </submittedName>
</protein>
<reference evidence="3 4" key="1">
    <citation type="submission" date="2018-03" db="EMBL/GenBank/DDBJ databases">
        <title>The ancient ancestry and fast evolution of plastids.</title>
        <authorList>
            <person name="Moore K.R."/>
            <person name="Magnabosco C."/>
            <person name="Momper L."/>
            <person name="Gold D.A."/>
            <person name="Bosak T."/>
            <person name="Fournier G.P."/>
        </authorList>
    </citation>
    <scope>NUCLEOTIDE SEQUENCE [LARGE SCALE GENOMIC DNA]</scope>
    <source>
        <strain evidence="3 4">CCALA 016</strain>
    </source>
</reference>
<feature type="domain" description="Calcineurin-like phosphoesterase" evidence="2">
    <location>
        <begin position="42"/>
        <end position="260"/>
    </location>
</feature>
<evidence type="ECO:0000259" key="2">
    <source>
        <dbReference type="Pfam" id="PF00149"/>
    </source>
</evidence>